<dbReference type="GO" id="GO:0008408">
    <property type="term" value="F:3'-5' exonuclease activity"/>
    <property type="evidence" value="ECO:0007669"/>
    <property type="project" value="InterPro"/>
</dbReference>
<reference evidence="5" key="1">
    <citation type="journal article" date="2017" name="Front. Plant Sci.">
        <title>Climate Clever Clovers: New Paradigm to Reduce the Environmental Footprint of Ruminants by Breeding Low Methanogenic Forages Utilizing Haplotype Variation.</title>
        <authorList>
            <person name="Kaur P."/>
            <person name="Appels R."/>
            <person name="Bayer P.E."/>
            <person name="Keeble-Gagnere G."/>
            <person name="Wang J."/>
            <person name="Hirakawa H."/>
            <person name="Shirasawa K."/>
            <person name="Vercoe P."/>
            <person name="Stefanova K."/>
            <person name="Durmic Z."/>
            <person name="Nichols P."/>
            <person name="Revell C."/>
            <person name="Isobe S.N."/>
            <person name="Edwards D."/>
            <person name="Erskine W."/>
        </authorList>
    </citation>
    <scope>NUCLEOTIDE SEQUENCE [LARGE SCALE GENOMIC DNA]</scope>
    <source>
        <strain evidence="5">cv. Daliak</strain>
    </source>
</reference>
<dbReference type="PANTHER" id="PTHR13620">
    <property type="entry name" value="3-5 EXONUCLEASE"/>
    <property type="match status" value="1"/>
</dbReference>
<dbReference type="Gene3D" id="3.30.420.10">
    <property type="entry name" value="Ribonuclease H-like superfamily/Ribonuclease H"/>
    <property type="match status" value="1"/>
</dbReference>
<evidence type="ECO:0000313" key="4">
    <source>
        <dbReference type="EMBL" id="GAU36398.1"/>
    </source>
</evidence>
<dbReference type="InterPro" id="IPR002562">
    <property type="entry name" value="3'-5'_exonuclease_dom"/>
</dbReference>
<sequence>MFSSRQSYEVKLDGLSISTIFTNQLDIVDEYISRFMRSSSYTNKITVFGFDTEWLVHNPDTTSSKCAAIHLCYERECLIIKLSSFYGVPDSLVKFLRHPNYTFVGFGIKDNVAKLEKNYGFGCRNAVELGPLAATVLKRPRLSYCGVDKLLFVVNQVDLRRDMFHWSSFDNSQEHARNAAINVYSYHLIGTKLLAQDWEE</sequence>
<gene>
    <name evidence="4" type="ORF">TSUD_38650</name>
</gene>
<dbReference type="Proteomes" id="UP000242715">
    <property type="component" value="Unassembled WGS sequence"/>
</dbReference>
<keyword evidence="1" id="KW-0540">Nuclease</keyword>
<evidence type="ECO:0000256" key="2">
    <source>
        <dbReference type="ARBA" id="ARBA00022801"/>
    </source>
</evidence>
<dbReference type="GO" id="GO:0006139">
    <property type="term" value="P:nucleobase-containing compound metabolic process"/>
    <property type="evidence" value="ECO:0007669"/>
    <property type="project" value="InterPro"/>
</dbReference>
<dbReference type="PANTHER" id="PTHR13620:SF121">
    <property type="entry name" value="EMB|CAB82946.1-RELATED"/>
    <property type="match status" value="1"/>
</dbReference>
<name>A0A2Z6MV25_TRISU</name>
<organism evidence="4 5">
    <name type="scientific">Trifolium subterraneum</name>
    <name type="common">Subterranean clover</name>
    <dbReference type="NCBI Taxonomy" id="3900"/>
    <lineage>
        <taxon>Eukaryota</taxon>
        <taxon>Viridiplantae</taxon>
        <taxon>Streptophyta</taxon>
        <taxon>Embryophyta</taxon>
        <taxon>Tracheophyta</taxon>
        <taxon>Spermatophyta</taxon>
        <taxon>Magnoliopsida</taxon>
        <taxon>eudicotyledons</taxon>
        <taxon>Gunneridae</taxon>
        <taxon>Pentapetalae</taxon>
        <taxon>rosids</taxon>
        <taxon>fabids</taxon>
        <taxon>Fabales</taxon>
        <taxon>Fabaceae</taxon>
        <taxon>Papilionoideae</taxon>
        <taxon>50 kb inversion clade</taxon>
        <taxon>NPAAA clade</taxon>
        <taxon>Hologalegina</taxon>
        <taxon>IRL clade</taxon>
        <taxon>Trifolieae</taxon>
        <taxon>Trifolium</taxon>
    </lineage>
</organism>
<dbReference type="GO" id="GO:0005634">
    <property type="term" value="C:nucleus"/>
    <property type="evidence" value="ECO:0007669"/>
    <property type="project" value="TreeGrafter"/>
</dbReference>
<protein>
    <recommendedName>
        <fullName evidence="3">3'-5' exonuclease domain-containing protein</fullName>
    </recommendedName>
</protein>
<dbReference type="OrthoDB" id="446462at2759"/>
<evidence type="ECO:0000313" key="5">
    <source>
        <dbReference type="Proteomes" id="UP000242715"/>
    </source>
</evidence>
<evidence type="ECO:0000259" key="3">
    <source>
        <dbReference type="Pfam" id="PF01612"/>
    </source>
</evidence>
<keyword evidence="5" id="KW-1185">Reference proteome</keyword>
<dbReference type="InterPro" id="IPR036397">
    <property type="entry name" value="RNaseH_sf"/>
</dbReference>
<dbReference type="AlphaFoldDB" id="A0A2Z6MV25"/>
<keyword evidence="2" id="KW-0378">Hydrolase</keyword>
<feature type="domain" description="3'-5' exonuclease" evidence="3">
    <location>
        <begin position="43"/>
        <end position="158"/>
    </location>
</feature>
<dbReference type="InterPro" id="IPR051132">
    <property type="entry name" value="3-5_Exonuclease_domain"/>
</dbReference>
<dbReference type="SUPFAM" id="SSF53098">
    <property type="entry name" value="Ribonuclease H-like"/>
    <property type="match status" value="1"/>
</dbReference>
<dbReference type="GO" id="GO:0003676">
    <property type="term" value="F:nucleic acid binding"/>
    <property type="evidence" value="ECO:0007669"/>
    <property type="project" value="InterPro"/>
</dbReference>
<dbReference type="InterPro" id="IPR012337">
    <property type="entry name" value="RNaseH-like_sf"/>
</dbReference>
<evidence type="ECO:0000256" key="1">
    <source>
        <dbReference type="ARBA" id="ARBA00022722"/>
    </source>
</evidence>
<dbReference type="GO" id="GO:0005737">
    <property type="term" value="C:cytoplasm"/>
    <property type="evidence" value="ECO:0007669"/>
    <property type="project" value="TreeGrafter"/>
</dbReference>
<dbReference type="EMBL" id="DF973629">
    <property type="protein sequence ID" value="GAU36398.1"/>
    <property type="molecule type" value="Genomic_DNA"/>
</dbReference>
<accession>A0A2Z6MV25</accession>
<dbReference type="Pfam" id="PF01612">
    <property type="entry name" value="DNA_pol_A_exo1"/>
    <property type="match status" value="1"/>
</dbReference>
<proteinExistence type="predicted"/>